<keyword evidence="2" id="KW-1185">Reference proteome</keyword>
<dbReference type="EMBL" id="CP036526">
    <property type="protein sequence ID" value="QDT10529.1"/>
    <property type="molecule type" value="Genomic_DNA"/>
</dbReference>
<protein>
    <submittedName>
        <fullName evidence="1">Uncharacterized protein</fullName>
    </submittedName>
</protein>
<organism evidence="1 2">
    <name type="scientific">Stieleria marina</name>
    <dbReference type="NCBI Taxonomy" id="1930275"/>
    <lineage>
        <taxon>Bacteria</taxon>
        <taxon>Pseudomonadati</taxon>
        <taxon>Planctomycetota</taxon>
        <taxon>Planctomycetia</taxon>
        <taxon>Pirellulales</taxon>
        <taxon>Pirellulaceae</taxon>
        <taxon>Stieleria</taxon>
    </lineage>
</organism>
<sequence length="166" mass="19138">MRWTRSNASDVLKWNINRAYSVMSDVICIGCDPMADLKSYGMEALEIHADHLNSLCTPDTDASVRYDMLADALVWSDETGYSTPNDVIDGLRQLRHYRTHVMLNDSEPEPDGDVWLHCRSLFPKWVGFLPARHNQTPELLTIYRRGDVTSRWCLRQLERESHAEGK</sequence>
<evidence type="ECO:0000313" key="2">
    <source>
        <dbReference type="Proteomes" id="UP000319817"/>
    </source>
</evidence>
<gene>
    <name evidence="1" type="ORF">K239x_24860</name>
</gene>
<name>A0A517NTT6_9BACT</name>
<dbReference type="RefSeq" id="WP_145418154.1">
    <property type="nucleotide sequence ID" value="NZ_CP036526.1"/>
</dbReference>
<dbReference type="Proteomes" id="UP000319817">
    <property type="component" value="Chromosome"/>
</dbReference>
<proteinExistence type="predicted"/>
<dbReference type="OrthoDB" id="272895at2"/>
<dbReference type="AlphaFoldDB" id="A0A517NTT6"/>
<reference evidence="1 2" key="1">
    <citation type="submission" date="2019-02" db="EMBL/GenBank/DDBJ databases">
        <title>Deep-cultivation of Planctomycetes and their phenomic and genomic characterization uncovers novel biology.</title>
        <authorList>
            <person name="Wiegand S."/>
            <person name="Jogler M."/>
            <person name="Boedeker C."/>
            <person name="Pinto D."/>
            <person name="Vollmers J."/>
            <person name="Rivas-Marin E."/>
            <person name="Kohn T."/>
            <person name="Peeters S.H."/>
            <person name="Heuer A."/>
            <person name="Rast P."/>
            <person name="Oberbeckmann S."/>
            <person name="Bunk B."/>
            <person name="Jeske O."/>
            <person name="Meyerdierks A."/>
            <person name="Storesund J.E."/>
            <person name="Kallscheuer N."/>
            <person name="Luecker S."/>
            <person name="Lage O.M."/>
            <person name="Pohl T."/>
            <person name="Merkel B.J."/>
            <person name="Hornburger P."/>
            <person name="Mueller R.-W."/>
            <person name="Bruemmer F."/>
            <person name="Labrenz M."/>
            <person name="Spormann A.M."/>
            <person name="Op den Camp H."/>
            <person name="Overmann J."/>
            <person name="Amann R."/>
            <person name="Jetten M.S.M."/>
            <person name="Mascher T."/>
            <person name="Medema M.H."/>
            <person name="Devos D.P."/>
            <person name="Kaster A.-K."/>
            <person name="Ovreas L."/>
            <person name="Rohde M."/>
            <person name="Galperin M.Y."/>
            <person name="Jogler C."/>
        </authorList>
    </citation>
    <scope>NUCLEOTIDE SEQUENCE [LARGE SCALE GENOMIC DNA]</scope>
    <source>
        <strain evidence="1 2">K23_9</strain>
    </source>
</reference>
<accession>A0A517NTT6</accession>
<evidence type="ECO:0000313" key="1">
    <source>
        <dbReference type="EMBL" id="QDT10529.1"/>
    </source>
</evidence>